<keyword evidence="4" id="KW-1185">Reference proteome</keyword>
<dbReference type="EMBL" id="JAJEQX010000037">
    <property type="protein sequence ID" value="MCC2255831.1"/>
    <property type="molecule type" value="Genomic_DNA"/>
</dbReference>
<accession>A0ABS8G0S7</accession>
<gene>
    <name evidence="2" type="ORF">LKD70_15660</name>
    <name evidence="3" type="ORF">LKD70_16015</name>
</gene>
<evidence type="ECO:0000313" key="2">
    <source>
        <dbReference type="EMBL" id="MCC2255831.1"/>
    </source>
</evidence>
<name>A0ABS8G0S7_9FIRM</name>
<dbReference type="InterPro" id="IPR002686">
    <property type="entry name" value="Transposase_17"/>
</dbReference>
<sequence length="40" mass="4614">FWARGYYVSTIGNITEDAIKKYIREQAEESRKEDSSSTAL</sequence>
<dbReference type="Gene3D" id="3.30.70.1290">
    <property type="entry name" value="Transposase IS200-like"/>
    <property type="match status" value="1"/>
</dbReference>
<feature type="non-terminal residue" evidence="2">
    <location>
        <position position="1"/>
    </location>
</feature>
<evidence type="ECO:0000313" key="3">
    <source>
        <dbReference type="EMBL" id="MCC2255898.1"/>
    </source>
</evidence>
<dbReference type="InterPro" id="IPR036515">
    <property type="entry name" value="Transposase_17_sf"/>
</dbReference>
<evidence type="ECO:0000259" key="1">
    <source>
        <dbReference type="Pfam" id="PF01797"/>
    </source>
</evidence>
<comment type="caution">
    <text evidence="2">The sequence shown here is derived from an EMBL/GenBank/DDBJ whole genome shotgun (WGS) entry which is preliminary data.</text>
</comment>
<protein>
    <submittedName>
        <fullName evidence="2">Transposase</fullName>
    </submittedName>
</protein>
<dbReference type="Pfam" id="PF01797">
    <property type="entry name" value="Y1_Tnp"/>
    <property type="match status" value="1"/>
</dbReference>
<dbReference type="Proteomes" id="UP001198151">
    <property type="component" value="Unassembled WGS sequence"/>
</dbReference>
<dbReference type="EMBL" id="JAJEQX010000040">
    <property type="protein sequence ID" value="MCC2255898.1"/>
    <property type="molecule type" value="Genomic_DNA"/>
</dbReference>
<feature type="domain" description="Transposase IS200-like" evidence="1">
    <location>
        <begin position="1"/>
        <end position="26"/>
    </location>
</feature>
<proteinExistence type="predicted"/>
<evidence type="ECO:0000313" key="4">
    <source>
        <dbReference type="Proteomes" id="UP001198151"/>
    </source>
</evidence>
<dbReference type="RefSeq" id="WP_227708838.1">
    <property type="nucleotide sequence ID" value="NZ_JAJEQX010000037.1"/>
</dbReference>
<dbReference type="SUPFAM" id="SSF143422">
    <property type="entry name" value="Transposase IS200-like"/>
    <property type="match status" value="1"/>
</dbReference>
<reference evidence="2 4" key="1">
    <citation type="submission" date="2021-10" db="EMBL/GenBank/DDBJ databases">
        <title>Anaerobic single-cell dispensing facilitates the cultivation of human gut bacteria.</title>
        <authorList>
            <person name="Afrizal A."/>
        </authorList>
    </citation>
    <scope>NUCLEOTIDE SEQUENCE [LARGE SCALE GENOMIC DNA]</scope>
    <source>
        <strain evidence="2 4">CLA-AA-H200</strain>
    </source>
</reference>
<organism evidence="2 4">
    <name type="scientific">Ruminococcus turbiniformis</name>
    <dbReference type="NCBI Taxonomy" id="2881258"/>
    <lineage>
        <taxon>Bacteria</taxon>
        <taxon>Bacillati</taxon>
        <taxon>Bacillota</taxon>
        <taxon>Clostridia</taxon>
        <taxon>Eubacteriales</taxon>
        <taxon>Oscillospiraceae</taxon>
        <taxon>Ruminococcus</taxon>
    </lineage>
</organism>